<protein>
    <submittedName>
        <fullName evidence="4">7TMR-DISM extracellular 2</fullName>
    </submittedName>
</protein>
<keyword evidence="1" id="KW-0472">Membrane</keyword>
<keyword evidence="5" id="KW-1185">Reference proteome</keyword>
<sequence length="402" mass="45474">MNRVVAVLVLVASHFMNASPVVIKGQQSKNLESYLILLEDQTSDLSPQEALTKFHFGEGQYYENMDRRLATRDKTEWALIQLVNDSGALQTAFLEFRFAQSSSVAFFVVQGGKVLATSSGQGAALSQDSQTLPYRYPVLSWGLKKGMNQVLVRMQSSGVLSLPLHLEWDRSRYLWRWWYGLGLLIPLTLVVWLYAGMIHALLHPLKKMVLFLYGTFIVLFFSNQLVASGLVSWHWPAYDGQWLLTYGYLISGVLSQVALFFAMSHVIGLRSSLGPVILKWILLVSSAFIIISASTGGKPWLILVYYANSALWGVLILWQSLLSAWRREPLGIAFVLSWVPGLVILGISGVFWIIQSSMPSLVIFWVGLCHISIFFSYLIIKHRRPLQIQQEPAWKHLKPKLR</sequence>
<feature type="chain" id="PRO_5012079793" evidence="2">
    <location>
        <begin position="19"/>
        <end position="402"/>
    </location>
</feature>
<organism evidence="4 5">
    <name type="scientific">Pseudobacteriovorax antillogorgiicola</name>
    <dbReference type="NCBI Taxonomy" id="1513793"/>
    <lineage>
        <taxon>Bacteria</taxon>
        <taxon>Pseudomonadati</taxon>
        <taxon>Bdellovibrionota</taxon>
        <taxon>Oligoflexia</taxon>
        <taxon>Oligoflexales</taxon>
        <taxon>Pseudobacteriovoracaceae</taxon>
        <taxon>Pseudobacteriovorax</taxon>
    </lineage>
</organism>
<gene>
    <name evidence="4" type="ORF">SAMN06296036_10433</name>
</gene>
<dbReference type="STRING" id="1513793.SAMN06296036_10433"/>
<dbReference type="AlphaFoldDB" id="A0A1Y6BE78"/>
<dbReference type="Pfam" id="PF07696">
    <property type="entry name" value="7TMR-DISMED2"/>
    <property type="match status" value="1"/>
</dbReference>
<dbReference type="InterPro" id="IPR011622">
    <property type="entry name" value="7TMR_DISM_rcpt_extracell_dom2"/>
</dbReference>
<evidence type="ECO:0000256" key="2">
    <source>
        <dbReference type="SAM" id="SignalP"/>
    </source>
</evidence>
<evidence type="ECO:0000259" key="3">
    <source>
        <dbReference type="Pfam" id="PF07696"/>
    </source>
</evidence>
<feature type="signal peptide" evidence="2">
    <location>
        <begin position="1"/>
        <end position="18"/>
    </location>
</feature>
<evidence type="ECO:0000256" key="1">
    <source>
        <dbReference type="SAM" id="Phobius"/>
    </source>
</evidence>
<keyword evidence="1" id="KW-0812">Transmembrane</keyword>
<feature type="transmembrane region" description="Helical" evidence="1">
    <location>
        <begin position="276"/>
        <end position="294"/>
    </location>
</feature>
<proteinExistence type="predicted"/>
<feature type="domain" description="7TM-DISM receptor extracellular" evidence="3">
    <location>
        <begin position="34"/>
        <end position="166"/>
    </location>
</feature>
<feature type="transmembrane region" description="Helical" evidence="1">
    <location>
        <begin position="330"/>
        <end position="354"/>
    </location>
</feature>
<feature type="transmembrane region" description="Helical" evidence="1">
    <location>
        <begin position="177"/>
        <end position="202"/>
    </location>
</feature>
<keyword evidence="1" id="KW-1133">Transmembrane helix</keyword>
<evidence type="ECO:0000313" key="4">
    <source>
        <dbReference type="EMBL" id="SMF04963.1"/>
    </source>
</evidence>
<feature type="transmembrane region" description="Helical" evidence="1">
    <location>
        <begin position="243"/>
        <end position="264"/>
    </location>
</feature>
<dbReference type="RefSeq" id="WP_132316997.1">
    <property type="nucleotide sequence ID" value="NZ_FWZT01000004.1"/>
</dbReference>
<dbReference type="Gene3D" id="2.60.40.2380">
    <property type="match status" value="1"/>
</dbReference>
<keyword evidence="2" id="KW-0732">Signal</keyword>
<name>A0A1Y6BE78_9BACT</name>
<dbReference type="Proteomes" id="UP000192907">
    <property type="component" value="Unassembled WGS sequence"/>
</dbReference>
<feature type="transmembrane region" description="Helical" evidence="1">
    <location>
        <begin position="300"/>
        <end position="318"/>
    </location>
</feature>
<accession>A0A1Y6BE78</accession>
<reference evidence="5" key="1">
    <citation type="submission" date="2017-04" db="EMBL/GenBank/DDBJ databases">
        <authorList>
            <person name="Varghese N."/>
            <person name="Submissions S."/>
        </authorList>
    </citation>
    <scope>NUCLEOTIDE SEQUENCE [LARGE SCALE GENOMIC DNA]</scope>
    <source>
        <strain evidence="5">RKEM611</strain>
    </source>
</reference>
<dbReference type="EMBL" id="FWZT01000004">
    <property type="protein sequence ID" value="SMF04963.1"/>
    <property type="molecule type" value="Genomic_DNA"/>
</dbReference>
<feature type="transmembrane region" description="Helical" evidence="1">
    <location>
        <begin position="360"/>
        <end position="380"/>
    </location>
</feature>
<feature type="transmembrane region" description="Helical" evidence="1">
    <location>
        <begin position="209"/>
        <end position="231"/>
    </location>
</feature>
<evidence type="ECO:0000313" key="5">
    <source>
        <dbReference type="Proteomes" id="UP000192907"/>
    </source>
</evidence>